<protein>
    <submittedName>
        <fullName evidence="2">Uncharacterized protein</fullName>
    </submittedName>
</protein>
<feature type="region of interest" description="Disordered" evidence="1">
    <location>
        <begin position="93"/>
        <end position="113"/>
    </location>
</feature>
<comment type="caution">
    <text evidence="2">The sequence shown here is derived from an EMBL/GenBank/DDBJ whole genome shotgun (WGS) entry which is preliminary data.</text>
</comment>
<reference evidence="2 3" key="1">
    <citation type="journal article" date="2021" name="Elife">
        <title>Chloroplast acquisition without the gene transfer in kleptoplastic sea slugs, Plakobranchus ocellatus.</title>
        <authorList>
            <person name="Maeda T."/>
            <person name="Takahashi S."/>
            <person name="Yoshida T."/>
            <person name="Shimamura S."/>
            <person name="Takaki Y."/>
            <person name="Nagai Y."/>
            <person name="Toyoda A."/>
            <person name="Suzuki Y."/>
            <person name="Arimoto A."/>
            <person name="Ishii H."/>
            <person name="Satoh N."/>
            <person name="Nishiyama T."/>
            <person name="Hasebe M."/>
            <person name="Maruyama T."/>
            <person name="Minagawa J."/>
            <person name="Obokata J."/>
            <person name="Shigenobu S."/>
        </authorList>
    </citation>
    <scope>NUCLEOTIDE SEQUENCE [LARGE SCALE GENOMIC DNA]</scope>
</reference>
<feature type="region of interest" description="Disordered" evidence="1">
    <location>
        <begin position="67"/>
        <end position="86"/>
    </location>
</feature>
<gene>
    <name evidence="2" type="ORF">PoB_000007300</name>
</gene>
<accession>A0AAV3XTX1</accession>
<dbReference type="Proteomes" id="UP000735302">
    <property type="component" value="Unassembled WGS sequence"/>
</dbReference>
<dbReference type="AlphaFoldDB" id="A0AAV3XTX1"/>
<name>A0AAV3XTX1_9GAST</name>
<proteinExistence type="predicted"/>
<evidence type="ECO:0000313" key="2">
    <source>
        <dbReference type="EMBL" id="GFN73567.1"/>
    </source>
</evidence>
<dbReference type="EMBL" id="BLXT01000008">
    <property type="protein sequence ID" value="GFN73567.1"/>
    <property type="molecule type" value="Genomic_DNA"/>
</dbReference>
<keyword evidence="3" id="KW-1185">Reference proteome</keyword>
<evidence type="ECO:0000313" key="3">
    <source>
        <dbReference type="Proteomes" id="UP000735302"/>
    </source>
</evidence>
<evidence type="ECO:0000256" key="1">
    <source>
        <dbReference type="SAM" id="MobiDB-lite"/>
    </source>
</evidence>
<sequence>MPEKCRRRYDALRKLQRNITWHSPQWNQQDYRSRGKINFNLERRLDFAWQDGFLYIASTQQGDLRLLAPPSGRGTNGEARTRDRTVPADLRADSQATVPPTPPIAGRCSHGKHSQRSNKACWEVYRLWPSPWHKSKTDCDYETTCLSAEGASGAQRKANPRYDLQ</sequence>
<organism evidence="2 3">
    <name type="scientific">Plakobranchus ocellatus</name>
    <dbReference type="NCBI Taxonomy" id="259542"/>
    <lineage>
        <taxon>Eukaryota</taxon>
        <taxon>Metazoa</taxon>
        <taxon>Spiralia</taxon>
        <taxon>Lophotrochozoa</taxon>
        <taxon>Mollusca</taxon>
        <taxon>Gastropoda</taxon>
        <taxon>Heterobranchia</taxon>
        <taxon>Euthyneura</taxon>
        <taxon>Panpulmonata</taxon>
        <taxon>Sacoglossa</taxon>
        <taxon>Placobranchoidea</taxon>
        <taxon>Plakobranchidae</taxon>
        <taxon>Plakobranchus</taxon>
    </lineage>
</organism>